<accession>A0ABN8N6W6</accession>
<sequence length="323" mass="35954">MKLFPAKISERATLQIYDVRGEQCTVGRECSPMTYRRYSEKTADIKSCIVLPAHNNGSYCGNKIVVQGEDCDCGRPTECQAVDKYCVARDDKLGTPGCTVRPGMQCRLYTPWGVGLTRKIGRDNRLSSVFWGGGKKVGGRRTIQKTREGHLIDSYFFSQLRFFIRTFSSSVTSQGRRVVNILSFVDGHKGGKHPCSATKGFVANLWYHDFWTIWTLDTSEWFISNSFQDTGIGRCLEEWKPSNVTCNSGPNTCLDGACTGSICALYGTNECECHDDPDEMCHVCCNNSLRSGSTCKLHTGCCDSFGFSGTPLKDYSHYSPKLL</sequence>
<keyword evidence="2" id="KW-1185">Reference proteome</keyword>
<dbReference type="Proteomes" id="UP001159405">
    <property type="component" value="Unassembled WGS sequence"/>
</dbReference>
<dbReference type="EMBL" id="CALNXK010000010">
    <property type="protein sequence ID" value="CAH3042966.1"/>
    <property type="molecule type" value="Genomic_DNA"/>
</dbReference>
<gene>
    <name evidence="1" type="ORF">PLOB_00000774</name>
</gene>
<dbReference type="InterPro" id="IPR051489">
    <property type="entry name" value="ADAM_Metalloproteinase"/>
</dbReference>
<dbReference type="PANTHER" id="PTHR45702:SF2">
    <property type="entry name" value="KUZBANIAN, ISOFORM A"/>
    <property type="match status" value="1"/>
</dbReference>
<evidence type="ECO:0000313" key="2">
    <source>
        <dbReference type="Proteomes" id="UP001159405"/>
    </source>
</evidence>
<evidence type="ECO:0008006" key="3">
    <source>
        <dbReference type="Google" id="ProtNLM"/>
    </source>
</evidence>
<organism evidence="1 2">
    <name type="scientific">Porites lobata</name>
    <dbReference type="NCBI Taxonomy" id="104759"/>
    <lineage>
        <taxon>Eukaryota</taxon>
        <taxon>Metazoa</taxon>
        <taxon>Cnidaria</taxon>
        <taxon>Anthozoa</taxon>
        <taxon>Hexacorallia</taxon>
        <taxon>Scleractinia</taxon>
        <taxon>Fungiina</taxon>
        <taxon>Poritidae</taxon>
        <taxon>Porites</taxon>
    </lineage>
</organism>
<proteinExistence type="predicted"/>
<evidence type="ECO:0000313" key="1">
    <source>
        <dbReference type="EMBL" id="CAH3042966.1"/>
    </source>
</evidence>
<reference evidence="1 2" key="1">
    <citation type="submission" date="2022-05" db="EMBL/GenBank/DDBJ databases">
        <authorList>
            <consortium name="Genoscope - CEA"/>
            <person name="William W."/>
        </authorList>
    </citation>
    <scope>NUCLEOTIDE SEQUENCE [LARGE SCALE GENOMIC DNA]</scope>
</reference>
<name>A0ABN8N6W6_9CNID</name>
<dbReference type="InterPro" id="IPR036436">
    <property type="entry name" value="Disintegrin_dom_sf"/>
</dbReference>
<comment type="caution">
    <text evidence="1">The sequence shown here is derived from an EMBL/GenBank/DDBJ whole genome shotgun (WGS) entry which is preliminary data.</text>
</comment>
<dbReference type="PANTHER" id="PTHR45702">
    <property type="entry name" value="ADAM10/ADAM17 METALLOPEPTIDASE FAMILY MEMBER"/>
    <property type="match status" value="1"/>
</dbReference>
<protein>
    <recommendedName>
        <fullName evidence="3">Disintegrin domain-containing protein</fullName>
    </recommendedName>
</protein>
<dbReference type="Gene3D" id="4.10.70.10">
    <property type="entry name" value="Disintegrin domain"/>
    <property type="match status" value="1"/>
</dbReference>